<sequence length="167" mass="19241">MLIDDSASEERIAEMIWETVSSGGTLKDIHGISDDMMQGLYAHAYDFYNKGRLDDAETFFHFLCIYDFYNPDYIMGLAAVCQLKKQFERAFDLYSVAFALSKDDYRAVFFAGQCQLFMRKAAKARQCFELVCEESNDELMKAKAQVYLDTLEKTDVEASQEKEEEQA</sequence>
<keyword evidence="4" id="KW-1185">Reference proteome</keyword>
<accession>A0A3S8ZR56</accession>
<dbReference type="NCBIfam" id="NF011859">
    <property type="entry name" value="PRK15331.1"/>
    <property type="match status" value="1"/>
</dbReference>
<dbReference type="PRINTS" id="PR01595">
    <property type="entry name" value="SYCDCHAPRONE"/>
</dbReference>
<dbReference type="EMBL" id="CP034433">
    <property type="protein sequence ID" value="AZN35901.1"/>
    <property type="molecule type" value="Genomic_DNA"/>
</dbReference>
<gene>
    <name evidence="3" type="primary">sicA</name>
    <name evidence="3" type="ORF">EJO50_05035</name>
</gene>
<dbReference type="InterPro" id="IPR005415">
    <property type="entry name" value="T3SS_Ca_resp_chp_LcrH/SycD"/>
</dbReference>
<dbReference type="OrthoDB" id="8591320at2"/>
<dbReference type="AlphaFoldDB" id="A0A3S8ZR56"/>
<name>A0A3S8ZR56_9NEIS</name>
<protein>
    <submittedName>
        <fullName evidence="3">Type III secretion system translocator chaperone SicA</fullName>
    </submittedName>
</protein>
<reference evidence="3 4" key="1">
    <citation type="submission" date="2018-12" db="EMBL/GenBank/DDBJ databases">
        <title>Complete genome sequence of Iodobacter sp. H11R3.</title>
        <authorList>
            <person name="Bae J.-W."/>
        </authorList>
    </citation>
    <scope>NUCLEOTIDE SEQUENCE [LARGE SCALE GENOMIC DNA]</scope>
    <source>
        <strain evidence="3 4">H11R3</strain>
    </source>
</reference>
<dbReference type="InterPro" id="IPR011990">
    <property type="entry name" value="TPR-like_helical_dom_sf"/>
</dbReference>
<proteinExistence type="inferred from homology"/>
<evidence type="ECO:0000313" key="3">
    <source>
        <dbReference type="EMBL" id="AZN35901.1"/>
    </source>
</evidence>
<dbReference type="InterPro" id="IPR011716">
    <property type="entry name" value="TPR-3"/>
</dbReference>
<dbReference type="NCBIfam" id="TIGR02552">
    <property type="entry name" value="LcrH_SycD"/>
    <property type="match status" value="1"/>
</dbReference>
<dbReference type="Proteomes" id="UP000282438">
    <property type="component" value="Chromosome"/>
</dbReference>
<evidence type="ECO:0000256" key="1">
    <source>
        <dbReference type="ARBA" id="ARBA00010244"/>
    </source>
</evidence>
<dbReference type="KEGG" id="iod:EJO50_05035"/>
<dbReference type="InterPro" id="IPR016379">
    <property type="entry name" value="T3SS_Ca_resp_chp_LcrH/SycD_sub"/>
</dbReference>
<dbReference type="Gene3D" id="1.25.40.10">
    <property type="entry name" value="Tetratricopeptide repeat domain"/>
    <property type="match status" value="1"/>
</dbReference>
<dbReference type="RefSeq" id="WP_125972069.1">
    <property type="nucleotide sequence ID" value="NZ_CP034433.1"/>
</dbReference>
<keyword evidence="2" id="KW-0143">Chaperone</keyword>
<organism evidence="3 4">
    <name type="scientific">Iodobacter ciconiae</name>
    <dbReference type="NCBI Taxonomy" id="2496266"/>
    <lineage>
        <taxon>Bacteria</taxon>
        <taxon>Pseudomonadati</taxon>
        <taxon>Pseudomonadota</taxon>
        <taxon>Betaproteobacteria</taxon>
        <taxon>Neisseriales</taxon>
        <taxon>Chitinibacteraceae</taxon>
        <taxon>Iodobacter</taxon>
    </lineage>
</organism>
<dbReference type="PIRSF" id="PIRSF003165">
    <property type="entry name" value="Chaperone_SicA"/>
    <property type="match status" value="1"/>
</dbReference>
<dbReference type="Pfam" id="PF07720">
    <property type="entry name" value="TPR_3"/>
    <property type="match status" value="2"/>
</dbReference>
<comment type="similarity">
    <text evidence="1">Belongs to the LcrH/SycD chaperone family.</text>
</comment>
<evidence type="ECO:0000256" key="2">
    <source>
        <dbReference type="ARBA" id="ARBA00023186"/>
    </source>
</evidence>
<evidence type="ECO:0000313" key="4">
    <source>
        <dbReference type="Proteomes" id="UP000282438"/>
    </source>
</evidence>
<dbReference type="SUPFAM" id="SSF48452">
    <property type="entry name" value="TPR-like"/>
    <property type="match status" value="1"/>
</dbReference>